<dbReference type="EMBL" id="JBHSWG010000003">
    <property type="protein sequence ID" value="MFC6761877.1"/>
    <property type="molecule type" value="Genomic_DNA"/>
</dbReference>
<evidence type="ECO:0008006" key="3">
    <source>
        <dbReference type="Google" id="ProtNLM"/>
    </source>
</evidence>
<dbReference type="InterPro" id="IPR023401">
    <property type="entry name" value="ODC_N"/>
</dbReference>
<evidence type="ECO:0000313" key="2">
    <source>
        <dbReference type="Proteomes" id="UP001596353"/>
    </source>
</evidence>
<name>A0ABW2B9J7_9RHOB</name>
<gene>
    <name evidence="1" type="ORF">ACFQFQ_24120</name>
</gene>
<protein>
    <recommendedName>
        <fullName evidence="3">Ornithine cyclodeaminase</fullName>
    </recommendedName>
</protein>
<evidence type="ECO:0000313" key="1">
    <source>
        <dbReference type="EMBL" id="MFC6761877.1"/>
    </source>
</evidence>
<dbReference type="InterPro" id="IPR036291">
    <property type="entry name" value="NAD(P)-bd_dom_sf"/>
</dbReference>
<reference evidence="2" key="1">
    <citation type="journal article" date="2019" name="Int. J. Syst. Evol. Microbiol.">
        <title>The Global Catalogue of Microorganisms (GCM) 10K type strain sequencing project: providing services to taxonomists for standard genome sequencing and annotation.</title>
        <authorList>
            <consortium name="The Broad Institute Genomics Platform"/>
            <consortium name="The Broad Institute Genome Sequencing Center for Infectious Disease"/>
            <person name="Wu L."/>
            <person name="Ma J."/>
        </authorList>
    </citation>
    <scope>NUCLEOTIDE SEQUENCE [LARGE SCALE GENOMIC DNA]</scope>
    <source>
        <strain evidence="2">CCUG 66188</strain>
    </source>
</reference>
<proteinExistence type="predicted"/>
<accession>A0ABW2B9J7</accession>
<dbReference type="SUPFAM" id="SSF51735">
    <property type="entry name" value="NAD(P)-binding Rossmann-fold domains"/>
    <property type="match status" value="1"/>
</dbReference>
<dbReference type="Gene3D" id="3.30.1780.10">
    <property type="entry name" value="ornithine cyclodeaminase, domain 1"/>
    <property type="match status" value="1"/>
</dbReference>
<comment type="caution">
    <text evidence="1">The sequence shown here is derived from an EMBL/GenBank/DDBJ whole genome shotgun (WGS) entry which is preliminary data.</text>
</comment>
<keyword evidence="2" id="KW-1185">Reference proteome</keyword>
<dbReference type="Proteomes" id="UP001596353">
    <property type="component" value="Unassembled WGS sequence"/>
</dbReference>
<sequence length="104" mass="11467">MRVITAKDVLGRITVAELVPVMEAAMKDISAGEALHPPRFVVPINEAGRMGMMYGALHNPRCTARRCSASTRMRRATVCPVIRVLCCFSKANMAARLPPSRRTR</sequence>
<organism evidence="1 2">
    <name type="scientific">Sulfitobacter porphyrae</name>
    <dbReference type="NCBI Taxonomy" id="1246864"/>
    <lineage>
        <taxon>Bacteria</taxon>
        <taxon>Pseudomonadati</taxon>
        <taxon>Pseudomonadota</taxon>
        <taxon>Alphaproteobacteria</taxon>
        <taxon>Rhodobacterales</taxon>
        <taxon>Roseobacteraceae</taxon>
        <taxon>Sulfitobacter</taxon>
    </lineage>
</organism>